<accession>A0A261XY36</accession>
<sequence>MHQVQEGVQGPHNTKPSQHGTGGTGFTALKQLNKADKEEEQPQEGIQPEDFSEREHLQTKVKGVILGAGSLEDTPQGTSKVINAGIRKVVAGTKEVAGKVTGNHDLKERAALERLEADRRLQSIKAAHKLPHHHRGQQKHRKDIIQHTQDLPNNPLDEHLHREAQENTSGDSPSESQPSKDVPHYLYRDLEKAQRQLREHSEELDERDDARRRAHLHRQEELHENVQVDPVKDVTHDWKNGIVYPKDGETIQTSACTGHLIPLGRSEKSRRVEGLEAQSMAVELCSAIRKVILWIIPQFRLLM</sequence>
<name>A0A261XY36_9FUNG</name>
<protein>
    <submittedName>
        <fullName evidence="2">Uncharacterized protein</fullName>
    </submittedName>
</protein>
<gene>
    <name evidence="2" type="ORF">BZG36_03456</name>
</gene>
<evidence type="ECO:0000313" key="3">
    <source>
        <dbReference type="Proteomes" id="UP000242875"/>
    </source>
</evidence>
<feature type="region of interest" description="Disordered" evidence="1">
    <location>
        <begin position="1"/>
        <end position="58"/>
    </location>
</feature>
<dbReference type="Proteomes" id="UP000242875">
    <property type="component" value="Unassembled WGS sequence"/>
</dbReference>
<feature type="non-terminal residue" evidence="2">
    <location>
        <position position="303"/>
    </location>
</feature>
<evidence type="ECO:0000256" key="1">
    <source>
        <dbReference type="SAM" id="MobiDB-lite"/>
    </source>
</evidence>
<evidence type="ECO:0000313" key="2">
    <source>
        <dbReference type="EMBL" id="OZJ03241.1"/>
    </source>
</evidence>
<proteinExistence type="predicted"/>
<dbReference type="AlphaFoldDB" id="A0A261XY36"/>
<dbReference type="EMBL" id="MVBO01000096">
    <property type="protein sequence ID" value="OZJ03241.1"/>
    <property type="molecule type" value="Genomic_DNA"/>
</dbReference>
<keyword evidence="3" id="KW-1185">Reference proteome</keyword>
<comment type="caution">
    <text evidence="2">The sequence shown here is derived from an EMBL/GenBank/DDBJ whole genome shotgun (WGS) entry which is preliminary data.</text>
</comment>
<reference evidence="2 3" key="1">
    <citation type="journal article" date="2017" name="Mycologia">
        <title>Bifiguratus adelaidae, gen. et sp. nov., a new member of Mucoromycotina in endophytic and soil-dwelling habitats.</title>
        <authorList>
            <person name="Torres-Cruz T.J."/>
            <person name="Billingsley Tobias T.L."/>
            <person name="Almatruk M."/>
            <person name="Hesse C."/>
            <person name="Kuske C.R."/>
            <person name="Desiro A."/>
            <person name="Benucci G.M."/>
            <person name="Bonito G."/>
            <person name="Stajich J.E."/>
            <person name="Dunlap C."/>
            <person name="Arnold A.E."/>
            <person name="Porras-Alfaro A."/>
        </authorList>
    </citation>
    <scope>NUCLEOTIDE SEQUENCE [LARGE SCALE GENOMIC DNA]</scope>
    <source>
        <strain evidence="2 3">AZ0501</strain>
    </source>
</reference>
<organism evidence="2 3">
    <name type="scientific">Bifiguratus adelaidae</name>
    <dbReference type="NCBI Taxonomy" id="1938954"/>
    <lineage>
        <taxon>Eukaryota</taxon>
        <taxon>Fungi</taxon>
        <taxon>Fungi incertae sedis</taxon>
        <taxon>Mucoromycota</taxon>
        <taxon>Mucoromycotina</taxon>
        <taxon>Endogonomycetes</taxon>
        <taxon>Endogonales</taxon>
        <taxon>Endogonales incertae sedis</taxon>
        <taxon>Bifiguratus</taxon>
    </lineage>
</organism>